<dbReference type="InterPro" id="IPR043926">
    <property type="entry name" value="ABCG_dom"/>
</dbReference>
<dbReference type="Proteomes" id="UP000677054">
    <property type="component" value="Unassembled WGS sequence"/>
</dbReference>
<gene>
    <name evidence="10" type="ORF">DSTB1V02_LOCUS12603</name>
</gene>
<dbReference type="EMBL" id="LR904456">
    <property type="protein sequence ID" value="CAD7252852.1"/>
    <property type="molecule type" value="Genomic_DNA"/>
</dbReference>
<evidence type="ECO:0000256" key="8">
    <source>
        <dbReference type="ARBA" id="ARBA00023136"/>
    </source>
</evidence>
<dbReference type="InterPro" id="IPR017871">
    <property type="entry name" value="ABC_transporter-like_CS"/>
</dbReference>
<dbReference type="AlphaFoldDB" id="A0A7R9FS10"/>
<proteinExistence type="inferred from homology"/>
<dbReference type="SMART" id="SM00382">
    <property type="entry name" value="AAA"/>
    <property type="match status" value="1"/>
</dbReference>
<keyword evidence="11" id="KW-1185">Reference proteome</keyword>
<dbReference type="PROSITE" id="PS00211">
    <property type="entry name" value="ABC_TRANSPORTER_1"/>
    <property type="match status" value="3"/>
</dbReference>
<dbReference type="Pfam" id="PF00005">
    <property type="entry name" value="ABC_tran"/>
    <property type="match status" value="3"/>
</dbReference>
<dbReference type="InterPro" id="IPR003439">
    <property type="entry name" value="ABC_transporter-like_ATP-bd"/>
</dbReference>
<keyword evidence="6" id="KW-0067">ATP-binding</keyword>
<evidence type="ECO:0000313" key="10">
    <source>
        <dbReference type="EMBL" id="CAD7252852.1"/>
    </source>
</evidence>
<protein>
    <recommendedName>
        <fullName evidence="9">ABC transporter domain-containing protein</fullName>
    </recommendedName>
</protein>
<evidence type="ECO:0000256" key="1">
    <source>
        <dbReference type="ARBA" id="ARBA00004141"/>
    </source>
</evidence>
<organism evidence="10">
    <name type="scientific">Darwinula stevensoni</name>
    <dbReference type="NCBI Taxonomy" id="69355"/>
    <lineage>
        <taxon>Eukaryota</taxon>
        <taxon>Metazoa</taxon>
        <taxon>Ecdysozoa</taxon>
        <taxon>Arthropoda</taxon>
        <taxon>Crustacea</taxon>
        <taxon>Oligostraca</taxon>
        <taxon>Ostracoda</taxon>
        <taxon>Podocopa</taxon>
        <taxon>Podocopida</taxon>
        <taxon>Darwinulocopina</taxon>
        <taxon>Darwinuloidea</taxon>
        <taxon>Darwinulidae</taxon>
        <taxon>Darwinula</taxon>
    </lineage>
</organism>
<dbReference type="SUPFAM" id="SSF52540">
    <property type="entry name" value="P-loop containing nucleoside triphosphate hydrolases"/>
    <property type="match status" value="3"/>
</dbReference>
<dbReference type="InterPro" id="IPR003593">
    <property type="entry name" value="AAA+_ATPase"/>
</dbReference>
<dbReference type="GO" id="GO:0140359">
    <property type="term" value="F:ABC-type transporter activity"/>
    <property type="evidence" value="ECO:0007669"/>
    <property type="project" value="InterPro"/>
</dbReference>
<keyword evidence="7" id="KW-1133">Transmembrane helix</keyword>
<evidence type="ECO:0000256" key="2">
    <source>
        <dbReference type="ARBA" id="ARBA00005814"/>
    </source>
</evidence>
<evidence type="ECO:0000313" key="11">
    <source>
        <dbReference type="Proteomes" id="UP000677054"/>
    </source>
</evidence>
<dbReference type="PANTHER" id="PTHR48041">
    <property type="entry name" value="ABC TRANSPORTER G FAMILY MEMBER 28"/>
    <property type="match status" value="1"/>
</dbReference>
<keyword evidence="5" id="KW-0547">Nucleotide-binding</keyword>
<dbReference type="PANTHER" id="PTHR48041:SF78">
    <property type="entry name" value="ABC TRANSPORTER EXPRESSED IN TRACHEA, ISOFORM A"/>
    <property type="match status" value="1"/>
</dbReference>
<accession>A0A7R9FS10</accession>
<evidence type="ECO:0000256" key="7">
    <source>
        <dbReference type="ARBA" id="ARBA00022989"/>
    </source>
</evidence>
<name>A0A7R9FS10_9CRUS</name>
<dbReference type="Gene3D" id="3.40.50.300">
    <property type="entry name" value="P-loop containing nucleotide triphosphate hydrolases"/>
    <property type="match status" value="3"/>
</dbReference>
<feature type="domain" description="ABC transporter" evidence="9">
    <location>
        <begin position="368"/>
        <end position="570"/>
    </location>
</feature>
<reference evidence="10" key="1">
    <citation type="submission" date="2020-11" db="EMBL/GenBank/DDBJ databases">
        <authorList>
            <person name="Tran Van P."/>
        </authorList>
    </citation>
    <scope>NUCLEOTIDE SEQUENCE</scope>
</reference>
<keyword evidence="3" id="KW-0813">Transport</keyword>
<keyword evidence="8" id="KW-0472">Membrane</keyword>
<evidence type="ECO:0000256" key="4">
    <source>
        <dbReference type="ARBA" id="ARBA00022692"/>
    </source>
</evidence>
<feature type="non-terminal residue" evidence="10">
    <location>
        <position position="577"/>
    </location>
</feature>
<dbReference type="GO" id="GO:0005886">
    <property type="term" value="C:plasma membrane"/>
    <property type="evidence" value="ECO:0007669"/>
    <property type="project" value="TreeGrafter"/>
</dbReference>
<keyword evidence="4" id="KW-0812">Transmembrane</keyword>
<sequence>MREAVWVKREKPMLSSTRVPSRNSLEIAYSDVHYWVRDHDGEMKEILKGLDGRMKPGELTAVMGPSGAGKTSLMNVLTGFRQKGVTGKVEVNGRERNLRVFRHQSSYIPQQDHVIPCLTVMESMLVAANLKLPNSKSFKEKHNAVVEILQHLAILDCAETKASFLSVGERKRLCIALELLADPSFLFLDEPTRQKGVTGKVEVNGRERNLRVFRHQSSYIPQQDHVIPCLTVMESMLVAANLKLPSSKSFKEKHNAVVEILQHLAILDCAETKASFLSVGERKRLCIALELLADPSFLFLDEPTSGLDSSTCLQCVSLLRMLAREGRTVICTIHHPSAKILEMFDHLILLAEGRSLYHGTISSLVPYLRQFGLHCPPYHNPADYGKQKGVTGKVEVNGRERNLRVFRHQSSYIPQQDHVIPCLTVMESMLVAANLKLPNSKSFKEKHNAVVEILQHLAILDCAETKASFLSVGERKRLCIALELLADPSFLFLDEPTSGLDSSTCLQCVSLLRMLAREGRTVICTIHHPSAKILEMFDHLILLAEGRSLYHGTISSLVPYLRQFGLHCPPYHNPADY</sequence>
<dbReference type="InterPro" id="IPR027417">
    <property type="entry name" value="P-loop_NTPase"/>
</dbReference>
<dbReference type="InterPro" id="IPR050352">
    <property type="entry name" value="ABCG_transporters"/>
</dbReference>
<evidence type="ECO:0000256" key="6">
    <source>
        <dbReference type="ARBA" id="ARBA00022840"/>
    </source>
</evidence>
<dbReference type="PROSITE" id="PS50893">
    <property type="entry name" value="ABC_TRANSPORTER_2"/>
    <property type="match status" value="2"/>
</dbReference>
<comment type="similarity">
    <text evidence="2">Belongs to the ABC transporter superfamily. ABCG family. Eye pigment precursor importer (TC 3.A.1.204) subfamily.</text>
</comment>
<dbReference type="Pfam" id="PF19055">
    <property type="entry name" value="ABC2_membrane_7"/>
    <property type="match status" value="2"/>
</dbReference>
<dbReference type="GO" id="GO:0016887">
    <property type="term" value="F:ATP hydrolysis activity"/>
    <property type="evidence" value="ECO:0007669"/>
    <property type="project" value="InterPro"/>
</dbReference>
<dbReference type="EMBL" id="CAJPEV010004939">
    <property type="protein sequence ID" value="CAG0902518.1"/>
    <property type="molecule type" value="Genomic_DNA"/>
</dbReference>
<evidence type="ECO:0000259" key="9">
    <source>
        <dbReference type="PROSITE" id="PS50893"/>
    </source>
</evidence>
<feature type="domain" description="ABC transporter" evidence="9">
    <location>
        <begin position="27"/>
        <end position="377"/>
    </location>
</feature>
<dbReference type="OrthoDB" id="66620at2759"/>
<evidence type="ECO:0000256" key="5">
    <source>
        <dbReference type="ARBA" id="ARBA00022741"/>
    </source>
</evidence>
<evidence type="ECO:0000256" key="3">
    <source>
        <dbReference type="ARBA" id="ARBA00022448"/>
    </source>
</evidence>
<comment type="subcellular location">
    <subcellularLocation>
        <location evidence="1">Membrane</location>
        <topology evidence="1">Multi-pass membrane protein</topology>
    </subcellularLocation>
</comment>
<dbReference type="GO" id="GO:0005524">
    <property type="term" value="F:ATP binding"/>
    <property type="evidence" value="ECO:0007669"/>
    <property type="project" value="UniProtKB-KW"/>
</dbReference>